<dbReference type="AlphaFoldDB" id="A0A6S6T6W6"/>
<proteinExistence type="predicted"/>
<feature type="non-terminal residue" evidence="1">
    <location>
        <position position="1"/>
    </location>
</feature>
<dbReference type="EMBL" id="CACVAZ010000092">
    <property type="protein sequence ID" value="CAA6814674.1"/>
    <property type="molecule type" value="Genomic_DNA"/>
</dbReference>
<accession>A0A6S6T6W6</accession>
<reference evidence="1" key="1">
    <citation type="submission" date="2020-01" db="EMBL/GenBank/DDBJ databases">
        <authorList>
            <person name="Meier V. D."/>
            <person name="Meier V D."/>
        </authorList>
    </citation>
    <scope>NUCLEOTIDE SEQUENCE</scope>
    <source>
        <strain evidence="1">HLG_WM_MAG_02</strain>
    </source>
</reference>
<evidence type="ECO:0000313" key="1">
    <source>
        <dbReference type="EMBL" id="CAA6814674.1"/>
    </source>
</evidence>
<name>A0A6S6T6W6_9BACT</name>
<gene>
    <name evidence="1" type="ORF">HELGO_WM16841</name>
</gene>
<organism evidence="1">
    <name type="scientific">uncultured Sulfurovum sp</name>
    <dbReference type="NCBI Taxonomy" id="269237"/>
    <lineage>
        <taxon>Bacteria</taxon>
        <taxon>Pseudomonadati</taxon>
        <taxon>Campylobacterota</taxon>
        <taxon>Epsilonproteobacteria</taxon>
        <taxon>Campylobacterales</taxon>
        <taxon>Sulfurovaceae</taxon>
        <taxon>Sulfurovum</taxon>
        <taxon>environmental samples</taxon>
    </lineage>
</organism>
<protein>
    <submittedName>
        <fullName evidence="1">Uncharacterized protein</fullName>
    </submittedName>
</protein>
<sequence>AYDKLQVKFSQFINSIEELKSEYKDVLDEVRYEVTLKRKEKELFEFLDEIEVSELTLLNKELERLNRLEFFEPKQMKVKKLKIELKELEMEKSYFESMGLHKVANVQLENKKFWESASIEVVDTIEIDHEK</sequence>